<feature type="transmembrane region" description="Helical" evidence="1">
    <location>
        <begin position="21"/>
        <end position="39"/>
    </location>
</feature>
<dbReference type="EMBL" id="CABVQC010000033">
    <property type="protein sequence ID" value="VWB97546.1"/>
    <property type="molecule type" value="Genomic_DNA"/>
</dbReference>
<keyword evidence="1" id="KW-0812">Transmembrane</keyword>
<sequence>MEKAPVRLSLLRRIAWFGGDRRLVGGVGIICAALGWTMFVGFGLSFGLFILVPGGIFLGVVWVARKMYAADPWMIDVGLRHLKYGKYYAPKSHLGKEHPNIRDFKN</sequence>
<name>A0A6P2NRP8_9BURK</name>
<dbReference type="RefSeq" id="WP_175024155.1">
    <property type="nucleotide sequence ID" value="NZ_CABVQC010000033.1"/>
</dbReference>
<evidence type="ECO:0008006" key="4">
    <source>
        <dbReference type="Google" id="ProtNLM"/>
    </source>
</evidence>
<protein>
    <recommendedName>
        <fullName evidence="4">Conjugal transfer protein TrbD</fullName>
    </recommendedName>
</protein>
<proteinExistence type="predicted"/>
<keyword evidence="1" id="KW-1133">Transmembrane helix</keyword>
<accession>A0A6P2NRP8</accession>
<feature type="transmembrane region" description="Helical" evidence="1">
    <location>
        <begin position="45"/>
        <end position="64"/>
    </location>
</feature>
<dbReference type="AlphaFoldDB" id="A0A6P2NRP8"/>
<evidence type="ECO:0000313" key="3">
    <source>
        <dbReference type="Proteomes" id="UP000494261"/>
    </source>
</evidence>
<keyword evidence="1" id="KW-0472">Membrane</keyword>
<evidence type="ECO:0000256" key="1">
    <source>
        <dbReference type="SAM" id="Phobius"/>
    </source>
</evidence>
<dbReference type="Proteomes" id="UP000494261">
    <property type="component" value="Unassembled WGS sequence"/>
</dbReference>
<evidence type="ECO:0000313" key="2">
    <source>
        <dbReference type="EMBL" id="VWB97546.1"/>
    </source>
</evidence>
<gene>
    <name evidence="2" type="ORF">BLA13014_04559</name>
</gene>
<organism evidence="2 3">
    <name type="scientific">Burkholderia aenigmatica</name>
    <dbReference type="NCBI Taxonomy" id="2015348"/>
    <lineage>
        <taxon>Bacteria</taxon>
        <taxon>Pseudomonadati</taxon>
        <taxon>Pseudomonadota</taxon>
        <taxon>Betaproteobacteria</taxon>
        <taxon>Burkholderiales</taxon>
        <taxon>Burkholderiaceae</taxon>
        <taxon>Burkholderia</taxon>
        <taxon>Burkholderia cepacia complex</taxon>
    </lineage>
</organism>
<reference evidence="2 3" key="1">
    <citation type="submission" date="2019-09" db="EMBL/GenBank/DDBJ databases">
        <authorList>
            <person name="Depoorter E."/>
        </authorList>
    </citation>
    <scope>NUCLEOTIDE SEQUENCE [LARGE SCALE GENOMIC DNA]</scope>
    <source>
        <strain evidence="2">LMG 13014</strain>
    </source>
</reference>